<reference evidence="1 2" key="1">
    <citation type="submission" date="2019-02" db="EMBL/GenBank/DDBJ databases">
        <title>Genome sequencing of the rare red list fungi Phlebia centrifuga.</title>
        <authorList>
            <person name="Buettner E."/>
            <person name="Kellner H."/>
        </authorList>
    </citation>
    <scope>NUCLEOTIDE SEQUENCE [LARGE SCALE GENOMIC DNA]</scope>
    <source>
        <strain evidence="1 2">DSM 108282</strain>
    </source>
</reference>
<protein>
    <submittedName>
        <fullName evidence="1">Uncharacterized protein</fullName>
    </submittedName>
</protein>
<dbReference type="InterPro" id="IPR023213">
    <property type="entry name" value="CAT-like_dom_sf"/>
</dbReference>
<dbReference type="EMBL" id="SGPJ01000322">
    <property type="protein sequence ID" value="THG95433.1"/>
    <property type="molecule type" value="Genomic_DNA"/>
</dbReference>
<dbReference type="AlphaFoldDB" id="A0A4S4KBY5"/>
<evidence type="ECO:0000313" key="2">
    <source>
        <dbReference type="Proteomes" id="UP000309038"/>
    </source>
</evidence>
<dbReference type="Proteomes" id="UP000309038">
    <property type="component" value="Unassembled WGS sequence"/>
</dbReference>
<dbReference type="Gene3D" id="3.30.559.10">
    <property type="entry name" value="Chloramphenicol acetyltransferase-like domain"/>
    <property type="match status" value="1"/>
</dbReference>
<organism evidence="1 2">
    <name type="scientific">Hermanssonia centrifuga</name>
    <dbReference type="NCBI Taxonomy" id="98765"/>
    <lineage>
        <taxon>Eukaryota</taxon>
        <taxon>Fungi</taxon>
        <taxon>Dikarya</taxon>
        <taxon>Basidiomycota</taxon>
        <taxon>Agaricomycotina</taxon>
        <taxon>Agaricomycetes</taxon>
        <taxon>Polyporales</taxon>
        <taxon>Meruliaceae</taxon>
        <taxon>Hermanssonia</taxon>
    </lineage>
</organism>
<feature type="non-terminal residue" evidence="1">
    <location>
        <position position="1"/>
    </location>
</feature>
<sequence>GYGIGYIIKDDGLSVCASSKHLQTKRFLDTLQGYLTDVQRILVQLHQSANPHAEPFVDHAGILRDSRTGRPINGRISPEATADAYDDSDMMPGYSFFDSGDVEVLGRRKRAPAYYNTGKVIPMAEYS</sequence>
<comment type="caution">
    <text evidence="1">The sequence shown here is derived from an EMBL/GenBank/DDBJ whole genome shotgun (WGS) entry which is preliminary data.</text>
</comment>
<proteinExistence type="predicted"/>
<dbReference type="SUPFAM" id="SSF52777">
    <property type="entry name" value="CoA-dependent acyltransferases"/>
    <property type="match status" value="1"/>
</dbReference>
<name>A0A4S4KBY5_9APHY</name>
<evidence type="ECO:0000313" key="1">
    <source>
        <dbReference type="EMBL" id="THG95433.1"/>
    </source>
</evidence>
<gene>
    <name evidence="1" type="ORF">EW026_g6219</name>
</gene>
<accession>A0A4S4KBY5</accession>
<keyword evidence="2" id="KW-1185">Reference proteome</keyword>